<name>A0A2K3JT88_TRIPR</name>
<proteinExistence type="predicted"/>
<dbReference type="ExpressionAtlas" id="A0A2K3JT88">
    <property type="expression patterns" value="baseline"/>
</dbReference>
<accession>A0A2K3JT88</accession>
<sequence>MELVHRTDVVSDVDTSMALETNVVPSVGTSVAPATATSVGTSGVPEIVHYTATEKVRTPLVAKSGNILVDYSKLDESSKSLSEGMSDPEVVIMNDNVVDDKHVTKVSDTGVARRTMSLGMSA</sequence>
<dbReference type="Proteomes" id="UP000236291">
    <property type="component" value="Unassembled WGS sequence"/>
</dbReference>
<evidence type="ECO:0000313" key="2">
    <source>
        <dbReference type="Proteomes" id="UP000236291"/>
    </source>
</evidence>
<reference evidence="1 2" key="1">
    <citation type="journal article" date="2014" name="Am. J. Bot.">
        <title>Genome assembly and annotation for red clover (Trifolium pratense; Fabaceae).</title>
        <authorList>
            <person name="Istvanek J."/>
            <person name="Jaros M."/>
            <person name="Krenek A."/>
            <person name="Repkova J."/>
        </authorList>
    </citation>
    <scope>NUCLEOTIDE SEQUENCE [LARGE SCALE GENOMIC DNA]</scope>
    <source>
        <strain evidence="2">cv. Tatra</strain>
        <tissue evidence="1">Young leaves</tissue>
    </source>
</reference>
<reference evidence="1 2" key="2">
    <citation type="journal article" date="2017" name="Front. Plant Sci.">
        <title>Gene Classification and Mining of Molecular Markers Useful in Red Clover (Trifolium pratense) Breeding.</title>
        <authorList>
            <person name="Istvanek J."/>
            <person name="Dluhosova J."/>
            <person name="Dluhos P."/>
            <person name="Patkova L."/>
            <person name="Nedelnik J."/>
            <person name="Repkova J."/>
        </authorList>
    </citation>
    <scope>NUCLEOTIDE SEQUENCE [LARGE SCALE GENOMIC DNA]</scope>
    <source>
        <strain evidence="2">cv. Tatra</strain>
        <tissue evidence="1">Young leaves</tissue>
    </source>
</reference>
<evidence type="ECO:0000313" key="1">
    <source>
        <dbReference type="EMBL" id="PNX57253.1"/>
    </source>
</evidence>
<dbReference type="EMBL" id="ASHM01076217">
    <property type="protein sequence ID" value="PNX57253.1"/>
    <property type="molecule type" value="Genomic_DNA"/>
</dbReference>
<gene>
    <name evidence="1" type="ORF">L195_g050309</name>
</gene>
<comment type="caution">
    <text evidence="1">The sequence shown here is derived from an EMBL/GenBank/DDBJ whole genome shotgun (WGS) entry which is preliminary data.</text>
</comment>
<dbReference type="AlphaFoldDB" id="A0A2K3JT88"/>
<protein>
    <submittedName>
        <fullName evidence="1">Uncharacterized protein</fullName>
    </submittedName>
</protein>
<organism evidence="1 2">
    <name type="scientific">Trifolium pratense</name>
    <name type="common">Red clover</name>
    <dbReference type="NCBI Taxonomy" id="57577"/>
    <lineage>
        <taxon>Eukaryota</taxon>
        <taxon>Viridiplantae</taxon>
        <taxon>Streptophyta</taxon>
        <taxon>Embryophyta</taxon>
        <taxon>Tracheophyta</taxon>
        <taxon>Spermatophyta</taxon>
        <taxon>Magnoliopsida</taxon>
        <taxon>eudicotyledons</taxon>
        <taxon>Gunneridae</taxon>
        <taxon>Pentapetalae</taxon>
        <taxon>rosids</taxon>
        <taxon>fabids</taxon>
        <taxon>Fabales</taxon>
        <taxon>Fabaceae</taxon>
        <taxon>Papilionoideae</taxon>
        <taxon>50 kb inversion clade</taxon>
        <taxon>NPAAA clade</taxon>
        <taxon>Hologalegina</taxon>
        <taxon>IRL clade</taxon>
        <taxon>Trifolieae</taxon>
        <taxon>Trifolium</taxon>
    </lineage>
</organism>